<feature type="transmembrane region" description="Helical" evidence="1">
    <location>
        <begin position="165"/>
        <end position="182"/>
    </location>
</feature>
<dbReference type="PANTHER" id="PTHR21329:SF3">
    <property type="entry name" value="PHOSPHATIDYLINOSITOL N-ACETYLGLUCOSAMINYLTRANSFERASE SUBUNIT Q"/>
    <property type="match status" value="1"/>
</dbReference>
<organism evidence="2 3">
    <name type="scientific">Xylocopa violacea</name>
    <name type="common">Violet carpenter bee</name>
    <name type="synonym">Apis violacea</name>
    <dbReference type="NCBI Taxonomy" id="135666"/>
    <lineage>
        <taxon>Eukaryota</taxon>
        <taxon>Metazoa</taxon>
        <taxon>Ecdysozoa</taxon>
        <taxon>Arthropoda</taxon>
        <taxon>Hexapoda</taxon>
        <taxon>Insecta</taxon>
        <taxon>Pterygota</taxon>
        <taxon>Neoptera</taxon>
        <taxon>Endopterygota</taxon>
        <taxon>Hymenoptera</taxon>
        <taxon>Apocrita</taxon>
        <taxon>Aculeata</taxon>
        <taxon>Apoidea</taxon>
        <taxon>Anthophila</taxon>
        <taxon>Apidae</taxon>
        <taxon>Xylocopa</taxon>
        <taxon>Xylocopa</taxon>
    </lineage>
</organism>
<feature type="transmembrane region" description="Helical" evidence="1">
    <location>
        <begin position="322"/>
        <end position="346"/>
    </location>
</feature>
<evidence type="ECO:0000313" key="3">
    <source>
        <dbReference type="Proteomes" id="UP001642520"/>
    </source>
</evidence>
<feature type="transmembrane region" description="Helical" evidence="1">
    <location>
        <begin position="297"/>
        <end position="315"/>
    </location>
</feature>
<dbReference type="Pfam" id="PF05024">
    <property type="entry name" value="Gpi1"/>
    <property type="match status" value="1"/>
</dbReference>
<dbReference type="Proteomes" id="UP001642520">
    <property type="component" value="Unassembled WGS sequence"/>
</dbReference>
<keyword evidence="1" id="KW-1133">Transmembrane helix</keyword>
<gene>
    <name evidence="2" type="ORF">XYLVIOL_LOCUS1277</name>
</gene>
<feature type="transmembrane region" description="Helical" evidence="1">
    <location>
        <begin position="437"/>
        <end position="454"/>
    </location>
</feature>
<keyword evidence="1" id="KW-0472">Membrane</keyword>
<reference evidence="2 3" key="1">
    <citation type="submission" date="2024-08" db="EMBL/GenBank/DDBJ databases">
        <authorList>
            <person name="Will J Nash"/>
            <person name="Angela Man"/>
            <person name="Seanna McTaggart"/>
            <person name="Kendall Baker"/>
            <person name="Tom Barker"/>
            <person name="Leah Catchpole"/>
            <person name="Alex Durrant"/>
            <person name="Karim Gharbi"/>
            <person name="Naomi Irish"/>
            <person name="Gemy Kaithakottil"/>
            <person name="Debby Ku"/>
            <person name="Aaliyah Providence"/>
            <person name="Felix Shaw"/>
            <person name="David Swarbreck"/>
            <person name="Chris Watkins"/>
            <person name="Ann M. McCartney"/>
            <person name="Giulio Formenti"/>
            <person name="Alice Mouton"/>
            <person name="Noel Vella"/>
            <person name="Bjorn M von Reumont"/>
            <person name="Adriana Vella"/>
            <person name="Wilfried Haerty"/>
        </authorList>
    </citation>
    <scope>NUCLEOTIDE SEQUENCE [LARGE SCALE GENOMIC DNA]</scope>
</reference>
<feature type="transmembrane region" description="Helical" evidence="1">
    <location>
        <begin position="474"/>
        <end position="491"/>
    </location>
</feature>
<comment type="caution">
    <text evidence="2">The sequence shown here is derived from an EMBL/GenBank/DDBJ whole genome shotgun (WGS) entry which is preliminary data.</text>
</comment>
<keyword evidence="1" id="KW-0812">Transmembrane</keyword>
<evidence type="ECO:0000313" key="2">
    <source>
        <dbReference type="EMBL" id="CAL7934906.1"/>
    </source>
</evidence>
<proteinExistence type="predicted"/>
<evidence type="ECO:0008006" key="4">
    <source>
        <dbReference type="Google" id="ProtNLM"/>
    </source>
</evidence>
<evidence type="ECO:0000256" key="1">
    <source>
        <dbReference type="SAM" id="Phobius"/>
    </source>
</evidence>
<dbReference type="EMBL" id="CAXAJV020001282">
    <property type="protein sequence ID" value="CAL7934906.1"/>
    <property type="molecule type" value="Genomic_DNA"/>
</dbReference>
<protein>
    <recommendedName>
        <fullName evidence="4">Phosphatidylinositol N-acetylglucosaminyltransferase subunit Q</fullName>
    </recommendedName>
</protein>
<accession>A0ABP1N5F5</accession>
<feature type="transmembrane region" description="Helical" evidence="1">
    <location>
        <begin position="228"/>
        <end position="250"/>
    </location>
</feature>
<dbReference type="PANTHER" id="PTHR21329">
    <property type="entry name" value="PHOSPHATIDYLINOSITOL N-ACETYLGLUCOSAMINYLTRANSFERASE SUBUNIT Q-RELATED"/>
    <property type="match status" value="1"/>
</dbReference>
<keyword evidence="3" id="KW-1185">Reference proteome</keyword>
<name>A0ABP1N5F5_XYLVO</name>
<dbReference type="InterPro" id="IPR007720">
    <property type="entry name" value="PigQ/GPI1"/>
</dbReference>
<sequence>MKSLLIFLPSRLYKEKPGYLFGKTVYDDNAEVKKFYVIGVCKVDNIETIKSANIIGYYSGIEHRGCVDKKYFDWIDICLHPSVSSKDNSYDYSIKGITVNNKEISTLHCHTVIIVYDQLALKETELFTQKAVSGDHFYELMKIVQNKEVEEEIQKKGKCTYIKEAFLVYHMLLYFYPILFLSKVTNRLLPILKYSFLGLHINGWLENVKWMLITIIKNKKFTLKTGNYVFALIIDMLLGIFILRLLLYYFEYTSPSQILLNNAEKVVTFLKDLIHWLMGAPAGLKLNLPLNNMLGKFFLYHIHMWWTFLIFIKPVMDFAFEVLVLLGKFGITFQIAIAADLLALVSFHAYCIYVYATRLFNMQLKGITGLFRLFLGKKKNPLRERVDSCQYQPDQLFVGTLLFTILLFLMPTTWVYYTVFTMLRLALISFGGFLIRMKFYLQVVPLFTFFKWLLHSYSTRSIVNITIHSQRKDGPIILLMTMVVASWYHTWDKCIPDTINHHPPIEWSKIINNIIQGELLYPL</sequence>
<feature type="transmembrane region" description="Helical" evidence="1">
    <location>
        <begin position="396"/>
        <end position="417"/>
    </location>
</feature>